<evidence type="ECO:0000256" key="2">
    <source>
        <dbReference type="SAM" id="MobiDB-lite"/>
    </source>
</evidence>
<evidence type="ECO:0000313" key="4">
    <source>
        <dbReference type="Proteomes" id="UP000254651"/>
    </source>
</evidence>
<dbReference type="EMBL" id="UGQS01000001">
    <property type="protein sequence ID" value="STZ75563.1"/>
    <property type="molecule type" value="Genomic_DNA"/>
</dbReference>
<reference evidence="3 4" key="1">
    <citation type="submission" date="2018-06" db="EMBL/GenBank/DDBJ databases">
        <authorList>
            <consortium name="Pathogen Informatics"/>
            <person name="Doyle S."/>
        </authorList>
    </citation>
    <scope>NUCLEOTIDE SEQUENCE [LARGE SCALE GENOMIC DNA]</scope>
    <source>
        <strain evidence="3 4">NCTC10295</strain>
    </source>
</reference>
<organism evidence="3 4">
    <name type="scientific">Bergeriella denitrificans</name>
    <name type="common">Neisseria denitrificans</name>
    <dbReference type="NCBI Taxonomy" id="494"/>
    <lineage>
        <taxon>Bacteria</taxon>
        <taxon>Pseudomonadati</taxon>
        <taxon>Pseudomonadota</taxon>
        <taxon>Betaproteobacteria</taxon>
        <taxon>Neisseriales</taxon>
        <taxon>Neisseriaceae</taxon>
        <taxon>Bergeriella</taxon>
    </lineage>
</organism>
<sequence length="139" mass="15212">MAKNTKPTETQAPVPEEKTEALSAQELATAVKDQAADVQAELAAARAEIDELTAKLTDAEDEKEALARELRALRSQADKADKKADSREALLVRAAKGKELWRGGVLFTDQWQTVKRAEVGETAWARITGEPALERKEAE</sequence>
<name>A0A378UFN4_BERDE</name>
<evidence type="ECO:0000256" key="1">
    <source>
        <dbReference type="SAM" id="Coils"/>
    </source>
</evidence>
<protein>
    <submittedName>
        <fullName evidence="3">Uncharacterized protein</fullName>
    </submittedName>
</protein>
<feature type="compositionally biased region" description="Polar residues" evidence="2">
    <location>
        <begin position="1"/>
        <end position="11"/>
    </location>
</feature>
<keyword evidence="4" id="KW-1185">Reference proteome</keyword>
<gene>
    <name evidence="3" type="ORF">NCTC10295_00304</name>
</gene>
<dbReference type="Proteomes" id="UP000254651">
    <property type="component" value="Unassembled WGS sequence"/>
</dbReference>
<dbReference type="RefSeq" id="WP_066075955.1">
    <property type="nucleotide sequence ID" value="NZ_CP181246.1"/>
</dbReference>
<feature type="coiled-coil region" evidence="1">
    <location>
        <begin position="28"/>
        <end position="83"/>
    </location>
</feature>
<evidence type="ECO:0000313" key="3">
    <source>
        <dbReference type="EMBL" id="STZ75563.1"/>
    </source>
</evidence>
<feature type="region of interest" description="Disordered" evidence="2">
    <location>
        <begin position="1"/>
        <end position="21"/>
    </location>
</feature>
<proteinExistence type="predicted"/>
<keyword evidence="1" id="KW-0175">Coiled coil</keyword>
<dbReference type="AlphaFoldDB" id="A0A378UFN4"/>
<accession>A0A378UFN4</accession>